<dbReference type="InterPro" id="IPR016181">
    <property type="entry name" value="Acyl_CoA_acyltransferase"/>
</dbReference>
<dbReference type="SUPFAM" id="SSF55729">
    <property type="entry name" value="Acyl-CoA N-acyltransferases (Nat)"/>
    <property type="match status" value="1"/>
</dbReference>
<dbReference type="Gene3D" id="3.40.630.30">
    <property type="match status" value="1"/>
</dbReference>
<comment type="caution">
    <text evidence="2">The sequence shown here is derived from an EMBL/GenBank/DDBJ whole genome shotgun (WGS) entry which is preliminary data.</text>
</comment>
<proteinExistence type="predicted"/>
<dbReference type="EMBL" id="JADEWL010000148">
    <property type="protein sequence ID" value="MBE9216227.1"/>
    <property type="molecule type" value="Genomic_DNA"/>
</dbReference>
<organism evidence="2 3">
    <name type="scientific">Plectonema cf. radiosum LEGE 06105</name>
    <dbReference type="NCBI Taxonomy" id="945769"/>
    <lineage>
        <taxon>Bacteria</taxon>
        <taxon>Bacillati</taxon>
        <taxon>Cyanobacteriota</taxon>
        <taxon>Cyanophyceae</taxon>
        <taxon>Oscillatoriophycideae</taxon>
        <taxon>Oscillatoriales</taxon>
        <taxon>Microcoleaceae</taxon>
        <taxon>Plectonema</taxon>
    </lineage>
</organism>
<dbReference type="PROSITE" id="PS51186">
    <property type="entry name" value="GNAT"/>
    <property type="match status" value="1"/>
</dbReference>
<reference evidence="2" key="1">
    <citation type="submission" date="2020-10" db="EMBL/GenBank/DDBJ databases">
        <authorList>
            <person name="Castelo-Branco R."/>
            <person name="Eusebio N."/>
            <person name="Adriana R."/>
            <person name="Vieira A."/>
            <person name="Brugerolle De Fraissinette N."/>
            <person name="Rezende De Castro R."/>
            <person name="Schneider M.P."/>
            <person name="Vasconcelos V."/>
            <person name="Leao P.N."/>
        </authorList>
    </citation>
    <scope>NUCLEOTIDE SEQUENCE</scope>
    <source>
        <strain evidence="2">LEGE 06105</strain>
    </source>
</reference>
<dbReference type="Pfam" id="PF13302">
    <property type="entry name" value="Acetyltransf_3"/>
    <property type="match status" value="1"/>
</dbReference>
<keyword evidence="3" id="KW-1185">Reference proteome</keyword>
<evidence type="ECO:0000259" key="1">
    <source>
        <dbReference type="PROSITE" id="PS51186"/>
    </source>
</evidence>
<dbReference type="InterPro" id="IPR000182">
    <property type="entry name" value="GNAT_dom"/>
</dbReference>
<dbReference type="PANTHER" id="PTHR43792">
    <property type="entry name" value="GNAT FAMILY, PUTATIVE (AFU_ORTHOLOGUE AFUA_3G00765)-RELATED-RELATED"/>
    <property type="match status" value="1"/>
</dbReference>
<dbReference type="InterPro" id="IPR051531">
    <property type="entry name" value="N-acetyltransferase"/>
</dbReference>
<dbReference type="PANTHER" id="PTHR43792:SF13">
    <property type="entry name" value="ACETYLTRANSFERASE"/>
    <property type="match status" value="1"/>
</dbReference>
<dbReference type="GO" id="GO:0016747">
    <property type="term" value="F:acyltransferase activity, transferring groups other than amino-acyl groups"/>
    <property type="evidence" value="ECO:0007669"/>
    <property type="project" value="InterPro"/>
</dbReference>
<protein>
    <submittedName>
        <fullName evidence="2">GNAT family N-acetyltransferase</fullName>
    </submittedName>
</protein>
<dbReference type="AlphaFoldDB" id="A0A8J7F7V9"/>
<evidence type="ECO:0000313" key="3">
    <source>
        <dbReference type="Proteomes" id="UP000620559"/>
    </source>
</evidence>
<accession>A0A8J7F7V9</accession>
<gene>
    <name evidence="2" type="ORF">IQ247_26800</name>
</gene>
<name>A0A8J7F7V9_9CYAN</name>
<dbReference type="Proteomes" id="UP000620559">
    <property type="component" value="Unassembled WGS sequence"/>
</dbReference>
<evidence type="ECO:0000313" key="2">
    <source>
        <dbReference type="EMBL" id="MBE9216227.1"/>
    </source>
</evidence>
<dbReference type="RefSeq" id="WP_193924682.1">
    <property type="nucleotide sequence ID" value="NZ_JADEWL010000148.1"/>
</dbReference>
<feature type="domain" description="N-acetyltransferase" evidence="1">
    <location>
        <begin position="7"/>
        <end position="162"/>
    </location>
</feature>
<sequence>MVILQQSTIHQLTLLLDDNQLSTIDELLIPKNEVQSPRFFLESALEKLNQDSNNAFWWSPRLIVVNRLIVGMCGFKSPPEVDGLVEIGYGIIPSQRRQGFATDAVKLLLKEAFSTVQIQAVTACTSVSNQPSEKVLEKNGFITENRKIDPDDGQVWIWRKHKANLL</sequence>